<dbReference type="Pfam" id="PF26640">
    <property type="entry name" value="DUF8212"/>
    <property type="match status" value="1"/>
</dbReference>
<feature type="compositionally biased region" description="Acidic residues" evidence="1">
    <location>
        <begin position="592"/>
        <end position="601"/>
    </location>
</feature>
<reference evidence="4" key="1">
    <citation type="submission" date="2021-03" db="EMBL/GenBank/DDBJ databases">
        <title>Revisited historic fungal species revealed as producer of novel bioactive compounds through whole genome sequencing and comparative genomics.</title>
        <authorList>
            <person name="Vignolle G.A."/>
            <person name="Hochenegger N."/>
            <person name="Mach R.L."/>
            <person name="Mach-Aigner A.R."/>
            <person name="Javad Rahimi M."/>
            <person name="Salim K.A."/>
            <person name="Chan C.M."/>
            <person name="Lim L.B.L."/>
            <person name="Cai F."/>
            <person name="Druzhinina I.S."/>
            <person name="U'Ren J.M."/>
            <person name="Derntl C."/>
        </authorList>
    </citation>
    <scope>NUCLEOTIDE SEQUENCE</scope>
    <source>
        <strain evidence="4">TUCIM 5799</strain>
    </source>
</reference>
<evidence type="ECO:0008006" key="6">
    <source>
        <dbReference type="Google" id="ProtNLM"/>
    </source>
</evidence>
<protein>
    <recommendedName>
        <fullName evidence="6">Heterokaryon incompatibility domain-containing protein</fullName>
    </recommendedName>
</protein>
<gene>
    <name evidence="4" type="ORF">JX265_009308</name>
</gene>
<dbReference type="AlphaFoldDB" id="A0A9Q0ALA4"/>
<keyword evidence="5" id="KW-1185">Reference proteome</keyword>
<sequence length="601" mass="68482">MRLINTESYELEEFLGDQIPRYAILSHTWEQNQEVSLHEWKTYRRDLAPAFRKRGYDKITAACFLASSQGLSYLWVDTNCIDKTSSAELTEAINSMFNWYRNSTICFAYLFDVVGVAKTDPDPLFERSRWFTRGWTLQELLAPHQLEFYTRDWEPMGSKKSRHLAISRATGIDTRYLTGLGPGEACVAEKMNWVAKRSTTRPEDLAYCMLGLFDINMPLLYGEGSRAFIRLQEEILRKTNDHTIFCWRHYWSSSHSFDGILASTPKAFQLGGRSIVETNKKDWRKSAYSLTNAGLNIRLPLIRTLTGFYGVLDVSWASHTYGRGLRGQRLCIPLEGSIASGVFKRVLSPPVPLCLSAAWAQDDIDAWIPPIQRFTRTPMSEATQLPKYGVILMFRDLHPLKTLDLGWRVTSAFLPLAQRARWTSRPSAVDYNNSTLALEPLCVPDLVGAVLRLYLGPIDSLKEGQCTHGIRRCIEVFFGFRTVPMVGQPLHLRWLYHIFPPVDMAQSTDPVDNRWEDFRILLENGGPFDHYYHRMPVSLEIGEPAEVMVDRPWPGARYEEVGEHMLLPVLLRPCSATDKAIGSSHGTNSASTDDDESMESD</sequence>
<evidence type="ECO:0000256" key="1">
    <source>
        <dbReference type="SAM" id="MobiDB-lite"/>
    </source>
</evidence>
<evidence type="ECO:0000313" key="4">
    <source>
        <dbReference type="EMBL" id="KAI1861805.1"/>
    </source>
</evidence>
<comment type="caution">
    <text evidence="4">The sequence shown here is derived from an EMBL/GenBank/DDBJ whole genome shotgun (WGS) entry which is preliminary data.</text>
</comment>
<feature type="domain" description="DUF8212" evidence="3">
    <location>
        <begin position="226"/>
        <end position="258"/>
    </location>
</feature>
<feature type="domain" description="Heterokaryon incompatibility" evidence="2">
    <location>
        <begin position="22"/>
        <end position="110"/>
    </location>
</feature>
<dbReference type="Pfam" id="PF06985">
    <property type="entry name" value="HET"/>
    <property type="match status" value="1"/>
</dbReference>
<feature type="region of interest" description="Disordered" evidence="1">
    <location>
        <begin position="578"/>
        <end position="601"/>
    </location>
</feature>
<proteinExistence type="predicted"/>
<dbReference type="Proteomes" id="UP000829685">
    <property type="component" value="Unassembled WGS sequence"/>
</dbReference>
<name>A0A9Q0ALA4_9PEZI</name>
<dbReference type="InterPro" id="IPR010730">
    <property type="entry name" value="HET"/>
</dbReference>
<evidence type="ECO:0000259" key="3">
    <source>
        <dbReference type="Pfam" id="PF26640"/>
    </source>
</evidence>
<dbReference type="PANTHER" id="PTHR10622">
    <property type="entry name" value="HET DOMAIN-CONTAINING PROTEIN"/>
    <property type="match status" value="1"/>
</dbReference>
<organism evidence="4 5">
    <name type="scientific">Neoarthrinium moseri</name>
    <dbReference type="NCBI Taxonomy" id="1658444"/>
    <lineage>
        <taxon>Eukaryota</taxon>
        <taxon>Fungi</taxon>
        <taxon>Dikarya</taxon>
        <taxon>Ascomycota</taxon>
        <taxon>Pezizomycotina</taxon>
        <taxon>Sordariomycetes</taxon>
        <taxon>Xylariomycetidae</taxon>
        <taxon>Amphisphaeriales</taxon>
        <taxon>Apiosporaceae</taxon>
        <taxon>Neoarthrinium</taxon>
    </lineage>
</organism>
<evidence type="ECO:0000313" key="5">
    <source>
        <dbReference type="Proteomes" id="UP000829685"/>
    </source>
</evidence>
<evidence type="ECO:0000259" key="2">
    <source>
        <dbReference type="Pfam" id="PF06985"/>
    </source>
</evidence>
<dbReference type="PANTHER" id="PTHR10622:SF10">
    <property type="entry name" value="HET DOMAIN-CONTAINING PROTEIN"/>
    <property type="match status" value="1"/>
</dbReference>
<dbReference type="EMBL" id="JAFIMR010000028">
    <property type="protein sequence ID" value="KAI1861805.1"/>
    <property type="molecule type" value="Genomic_DNA"/>
</dbReference>
<dbReference type="InterPro" id="IPR058525">
    <property type="entry name" value="DUF8212"/>
</dbReference>
<accession>A0A9Q0ALA4</accession>